<accession>D2PDR4</accession>
<reference evidence="2" key="1">
    <citation type="journal article" date="2009" name="Proc. Natl. Acad. Sci. U.S.A.">
        <title>Biogeography of the Sulfolobus islandicus pan-genome.</title>
        <authorList>
            <person name="Reno M.L."/>
            <person name="Held N.L."/>
            <person name="Fields C.J."/>
            <person name="Burke P.V."/>
            <person name="Whitaker R.J."/>
        </authorList>
    </citation>
    <scope>NUCLEOTIDE SEQUENCE [LARGE SCALE GENOMIC DNA]</scope>
    <source>
        <strain evidence="2">L.D.8.5 / Lassen #2</strain>
    </source>
</reference>
<sequence length="242" mass="27413">MACTDKSWQYGIRSPNPADQGQKIYGGFITVRTPPSLPEDLECLIVIWASVSTKKYFYQTSLGYHPNWKWHISAGTTNPQLSCDLACPPFKINGVEFKPKPNTVYELGIRLIPQNNGTNKVYLYFVDWSTATLYNIYVLEDDTDVATPVGGILEAYTINEQELLALGDGNAFKIEDANWLIEPWTSTRWPNAYAYEGINGNSYYNVPKSIWENIQIKLISPGKLYMGYKIGGNHYSNGEKIW</sequence>
<dbReference type="RefSeq" id="WP_012953080.1">
    <property type="nucleotide sequence ID" value="NC_013769.1"/>
</dbReference>
<proteinExistence type="predicted"/>
<dbReference type="EMBL" id="CP001731">
    <property type="protein sequence ID" value="ADB87834.1"/>
    <property type="molecule type" value="Genomic_DNA"/>
</dbReference>
<dbReference type="KEGG" id="sii:LD85_2186"/>
<protein>
    <submittedName>
        <fullName evidence="1">Uncharacterized protein</fullName>
    </submittedName>
</protein>
<dbReference type="Proteomes" id="UP000001404">
    <property type="component" value="Chromosome"/>
</dbReference>
<evidence type="ECO:0000313" key="2">
    <source>
        <dbReference type="Proteomes" id="UP000001404"/>
    </source>
</evidence>
<dbReference type="HOGENOM" id="CLU_100104_0_0_2"/>
<organism evidence="1 2">
    <name type="scientific">Saccharolobus islandicus (strain L.D.8.5 / Lassen #2)</name>
    <name type="common">Sulfolobus islandicus</name>
    <dbReference type="NCBI Taxonomy" id="425944"/>
    <lineage>
        <taxon>Archaea</taxon>
        <taxon>Thermoproteota</taxon>
        <taxon>Thermoprotei</taxon>
        <taxon>Sulfolobales</taxon>
        <taxon>Sulfolobaceae</taxon>
        <taxon>Saccharolobus</taxon>
    </lineage>
</organism>
<dbReference type="AlphaFoldDB" id="D2PDR4"/>
<evidence type="ECO:0000313" key="1">
    <source>
        <dbReference type="EMBL" id="ADB87834.1"/>
    </source>
</evidence>
<name>D2PDR4_SACI9</name>
<gene>
    <name evidence="1" type="ordered locus">LD85_2186</name>
</gene>